<sequence>MKTSYLFPHRFKAVSGVVFVTAFVLLLGYFIFNLENRLNLTTKVFALIGDTGFGGGGSLLGNQVYFKWIENDIADEILIALIIASGIVFGFAKEKHEDEMVASIRLHSLAWATIANYGILLFCYLFIYGFTFFNVLMAAMFSQLIIFIVLFRFKMYRFYNTLQHEE</sequence>
<keyword evidence="1" id="KW-0472">Membrane</keyword>
<feature type="transmembrane region" description="Helical" evidence="1">
    <location>
        <begin position="133"/>
        <end position="153"/>
    </location>
</feature>
<proteinExistence type="predicted"/>
<accession>A0A552UX23</accession>
<keyword evidence="3" id="KW-1185">Reference proteome</keyword>
<feature type="transmembrane region" description="Helical" evidence="1">
    <location>
        <begin position="13"/>
        <end position="32"/>
    </location>
</feature>
<feature type="transmembrane region" description="Helical" evidence="1">
    <location>
        <begin position="104"/>
        <end position="127"/>
    </location>
</feature>
<reference evidence="2 3" key="1">
    <citation type="submission" date="2019-07" db="EMBL/GenBank/DDBJ databases">
        <title>Flavobacterium sp. nov., isolated from glacier ice.</title>
        <authorList>
            <person name="Liu Q."/>
            <person name="Xin Y.-H."/>
        </authorList>
    </citation>
    <scope>NUCLEOTIDE SEQUENCE [LARGE SCALE GENOMIC DNA]</scope>
    <source>
        <strain evidence="2 3">ZT4R6</strain>
    </source>
</reference>
<feature type="transmembrane region" description="Helical" evidence="1">
    <location>
        <begin position="73"/>
        <end position="92"/>
    </location>
</feature>
<dbReference type="AlphaFoldDB" id="A0A552UX23"/>
<feature type="transmembrane region" description="Helical" evidence="1">
    <location>
        <begin position="44"/>
        <end position="61"/>
    </location>
</feature>
<evidence type="ECO:0000313" key="3">
    <source>
        <dbReference type="Proteomes" id="UP000320643"/>
    </source>
</evidence>
<dbReference type="RefSeq" id="WP_143374404.1">
    <property type="nucleotide sequence ID" value="NZ_VJVZ01000011.1"/>
</dbReference>
<comment type="caution">
    <text evidence="2">The sequence shown here is derived from an EMBL/GenBank/DDBJ whole genome shotgun (WGS) entry which is preliminary data.</text>
</comment>
<keyword evidence="1" id="KW-1133">Transmembrane helix</keyword>
<dbReference type="OrthoDB" id="894278at2"/>
<keyword evidence="1" id="KW-0812">Transmembrane</keyword>
<dbReference type="EMBL" id="VJVZ01000011">
    <property type="protein sequence ID" value="TRW22755.1"/>
    <property type="molecule type" value="Genomic_DNA"/>
</dbReference>
<organism evidence="2 3">
    <name type="scientific">Flavobacterium zepuense</name>
    <dbReference type="NCBI Taxonomy" id="2593302"/>
    <lineage>
        <taxon>Bacteria</taxon>
        <taxon>Pseudomonadati</taxon>
        <taxon>Bacteroidota</taxon>
        <taxon>Flavobacteriia</taxon>
        <taxon>Flavobacteriales</taxon>
        <taxon>Flavobacteriaceae</taxon>
        <taxon>Flavobacterium</taxon>
    </lineage>
</organism>
<gene>
    <name evidence="2" type="ORF">FMM05_15980</name>
</gene>
<dbReference type="Proteomes" id="UP000320643">
    <property type="component" value="Unassembled WGS sequence"/>
</dbReference>
<evidence type="ECO:0000256" key="1">
    <source>
        <dbReference type="SAM" id="Phobius"/>
    </source>
</evidence>
<protein>
    <submittedName>
        <fullName evidence="2">Uncharacterized protein</fullName>
    </submittedName>
</protein>
<name>A0A552UX23_9FLAO</name>
<evidence type="ECO:0000313" key="2">
    <source>
        <dbReference type="EMBL" id="TRW22755.1"/>
    </source>
</evidence>